<reference evidence="1 2" key="1">
    <citation type="submission" date="2020-02" db="EMBL/GenBank/DDBJ databases">
        <title>A complete genome of a marine bacterium Vibrio sp. ZWAL4003 isolated from the mangrove sediment with the ability to degrade polysaccharides.</title>
        <authorList>
            <person name="Wu J."/>
            <person name="Qu W."/>
            <person name="Zeng R."/>
        </authorList>
    </citation>
    <scope>NUCLEOTIDE SEQUENCE [LARGE SCALE GENOMIC DNA]</scope>
    <source>
        <strain evidence="1 2">ZWAL4003</strain>
    </source>
</reference>
<evidence type="ECO:0000313" key="1">
    <source>
        <dbReference type="EMBL" id="QIH41974.1"/>
    </source>
</evidence>
<dbReference type="RefSeq" id="WP_165311553.1">
    <property type="nucleotide sequence ID" value="NZ_CP049331.1"/>
</dbReference>
<protein>
    <recommendedName>
        <fullName evidence="3">3-demethylubiquinone-9 3-methyltransferase</fullName>
    </recommendedName>
</protein>
<evidence type="ECO:0008006" key="3">
    <source>
        <dbReference type="Google" id="ProtNLM"/>
    </source>
</evidence>
<dbReference type="Proteomes" id="UP000503003">
    <property type="component" value="Chromosome 1"/>
</dbReference>
<evidence type="ECO:0000313" key="2">
    <source>
        <dbReference type="Proteomes" id="UP000503003"/>
    </source>
</evidence>
<keyword evidence="2" id="KW-1185">Reference proteome</keyword>
<name>A0A6G7CIR4_9VIBR</name>
<dbReference type="KEGG" id="vzi:G5S32_08210"/>
<proteinExistence type="predicted"/>
<accession>A0A6G7CIR4</accession>
<gene>
    <name evidence="1" type="ORF">G5S32_08210</name>
</gene>
<sequence length="59" mass="6982">MDQLMIYKLKEAFHEQISSLQPYTSTQSKSTLSLLTAEELKELEQIWIDFTMWKKAQNS</sequence>
<dbReference type="AlphaFoldDB" id="A0A6G7CIR4"/>
<dbReference type="EMBL" id="CP049331">
    <property type="protein sequence ID" value="QIH41974.1"/>
    <property type="molecule type" value="Genomic_DNA"/>
</dbReference>
<organism evidence="1 2">
    <name type="scientific">Vibrio ziniensis</name>
    <dbReference type="NCBI Taxonomy" id="2711221"/>
    <lineage>
        <taxon>Bacteria</taxon>
        <taxon>Pseudomonadati</taxon>
        <taxon>Pseudomonadota</taxon>
        <taxon>Gammaproteobacteria</taxon>
        <taxon>Vibrionales</taxon>
        <taxon>Vibrionaceae</taxon>
        <taxon>Vibrio</taxon>
    </lineage>
</organism>